<feature type="domain" description="Clip" evidence="7">
    <location>
        <begin position="23"/>
        <end position="73"/>
    </location>
</feature>
<evidence type="ECO:0000313" key="9">
    <source>
        <dbReference type="Proteomes" id="UP000801492"/>
    </source>
</evidence>
<dbReference type="PANTHER" id="PTHR24260:SF145">
    <property type="entry name" value="FI17609P1-RELATED"/>
    <property type="match status" value="1"/>
</dbReference>
<keyword evidence="1" id="KW-0645">Protease</keyword>
<keyword evidence="9" id="KW-1185">Reference proteome</keyword>
<organism evidence="8 9">
    <name type="scientific">Ignelater luminosus</name>
    <name type="common">Cucubano</name>
    <name type="synonym">Pyrophorus luminosus</name>
    <dbReference type="NCBI Taxonomy" id="2038154"/>
    <lineage>
        <taxon>Eukaryota</taxon>
        <taxon>Metazoa</taxon>
        <taxon>Ecdysozoa</taxon>
        <taxon>Arthropoda</taxon>
        <taxon>Hexapoda</taxon>
        <taxon>Insecta</taxon>
        <taxon>Pterygota</taxon>
        <taxon>Neoptera</taxon>
        <taxon>Endopterygota</taxon>
        <taxon>Coleoptera</taxon>
        <taxon>Polyphaga</taxon>
        <taxon>Elateriformia</taxon>
        <taxon>Elateroidea</taxon>
        <taxon>Elateridae</taxon>
        <taxon>Agrypninae</taxon>
        <taxon>Pyrophorini</taxon>
        <taxon>Ignelater</taxon>
    </lineage>
</organism>
<dbReference type="InterPro" id="IPR001254">
    <property type="entry name" value="Trypsin_dom"/>
</dbReference>
<keyword evidence="3" id="KW-0378">Hydrolase</keyword>
<proteinExistence type="predicted"/>
<name>A0A8K0GDY1_IGNLU</name>
<dbReference type="Proteomes" id="UP000801492">
    <property type="component" value="Unassembled WGS sequence"/>
</dbReference>
<accession>A0A8K0GDY1</accession>
<keyword evidence="2 6" id="KW-0732">Signal</keyword>
<protein>
    <recommendedName>
        <fullName evidence="7">Clip domain-containing protein</fullName>
    </recommendedName>
</protein>
<dbReference type="GO" id="GO:0006508">
    <property type="term" value="P:proteolysis"/>
    <property type="evidence" value="ECO:0007669"/>
    <property type="project" value="UniProtKB-KW"/>
</dbReference>
<evidence type="ECO:0000256" key="5">
    <source>
        <dbReference type="ARBA" id="ARBA00023157"/>
    </source>
</evidence>
<dbReference type="OrthoDB" id="8114044at2759"/>
<evidence type="ECO:0000259" key="7">
    <source>
        <dbReference type="PROSITE" id="PS51888"/>
    </source>
</evidence>
<dbReference type="Pfam" id="PF00089">
    <property type="entry name" value="Trypsin"/>
    <property type="match status" value="1"/>
</dbReference>
<dbReference type="Gene3D" id="3.30.1640.30">
    <property type="match status" value="1"/>
</dbReference>
<comment type="caution">
    <text evidence="8">The sequence shown here is derived from an EMBL/GenBank/DDBJ whole genome shotgun (WGS) entry which is preliminary data.</text>
</comment>
<dbReference type="AlphaFoldDB" id="A0A8K0GDY1"/>
<dbReference type="InterPro" id="IPR038565">
    <property type="entry name" value="CLIP_sf"/>
</dbReference>
<dbReference type="Pfam" id="PF12032">
    <property type="entry name" value="CLIP"/>
    <property type="match status" value="1"/>
</dbReference>
<gene>
    <name evidence="8" type="ORF">ILUMI_10082</name>
</gene>
<evidence type="ECO:0000256" key="3">
    <source>
        <dbReference type="ARBA" id="ARBA00022801"/>
    </source>
</evidence>
<keyword evidence="4" id="KW-0720">Serine protease</keyword>
<evidence type="ECO:0000313" key="8">
    <source>
        <dbReference type="EMBL" id="KAF2896084.1"/>
    </source>
</evidence>
<feature type="chain" id="PRO_5035445286" description="Clip domain-containing protein" evidence="6">
    <location>
        <begin position="18"/>
        <end position="202"/>
    </location>
</feature>
<keyword evidence="5" id="KW-1015">Disulfide bond</keyword>
<reference evidence="8" key="1">
    <citation type="submission" date="2019-08" db="EMBL/GenBank/DDBJ databases">
        <title>The genome of the North American firefly Photinus pyralis.</title>
        <authorList>
            <consortium name="Photinus pyralis genome working group"/>
            <person name="Fallon T.R."/>
            <person name="Sander Lower S.E."/>
            <person name="Weng J.-K."/>
        </authorList>
    </citation>
    <scope>NUCLEOTIDE SEQUENCE</scope>
    <source>
        <strain evidence="8">TRF0915ILg1</strain>
        <tissue evidence="8">Whole body</tissue>
    </source>
</reference>
<evidence type="ECO:0000256" key="4">
    <source>
        <dbReference type="ARBA" id="ARBA00022825"/>
    </source>
</evidence>
<evidence type="ECO:0000256" key="1">
    <source>
        <dbReference type="ARBA" id="ARBA00022670"/>
    </source>
</evidence>
<dbReference type="InterPro" id="IPR043504">
    <property type="entry name" value="Peptidase_S1_PA_chymotrypsin"/>
</dbReference>
<dbReference type="SMART" id="SM00680">
    <property type="entry name" value="CLIP"/>
    <property type="match status" value="1"/>
</dbReference>
<evidence type="ECO:0000256" key="2">
    <source>
        <dbReference type="ARBA" id="ARBA00022729"/>
    </source>
</evidence>
<evidence type="ECO:0000256" key="6">
    <source>
        <dbReference type="SAM" id="SignalP"/>
    </source>
</evidence>
<dbReference type="SUPFAM" id="SSF50494">
    <property type="entry name" value="Trypsin-like serine proteases"/>
    <property type="match status" value="1"/>
</dbReference>
<dbReference type="PANTHER" id="PTHR24260">
    <property type="match status" value="1"/>
</dbReference>
<dbReference type="GO" id="GO:0004252">
    <property type="term" value="F:serine-type endopeptidase activity"/>
    <property type="evidence" value="ECO:0007669"/>
    <property type="project" value="InterPro"/>
</dbReference>
<dbReference type="Gene3D" id="2.40.10.10">
    <property type="entry name" value="Trypsin-like serine proteases"/>
    <property type="match status" value="2"/>
</dbReference>
<dbReference type="PROSITE" id="PS51888">
    <property type="entry name" value="CLIP"/>
    <property type="match status" value="1"/>
</dbReference>
<dbReference type="InterPro" id="IPR009003">
    <property type="entry name" value="Peptidase_S1_PA"/>
</dbReference>
<feature type="signal peptide" evidence="6">
    <location>
        <begin position="1"/>
        <end position="17"/>
    </location>
</feature>
<sequence>MYLKIFIIFVYSSFIFAQENENSCVTPNGEAAKCIPIDDCKVIKQAITYLEEDAIAFARKSQCGFNNVPLVCCGTTGRLTTTTPEFNFEEVTSSPAILPTPINDINLPDDTLCGIQGRTDKILGGEITGVFEFPWMVALKYVQHRQPSTSSFRCSGTLINQRYVLTAAQCLNIKGYNLTEARLGEWMISTEKNCKDEDEQTC</sequence>
<dbReference type="InterPro" id="IPR022700">
    <property type="entry name" value="CLIP"/>
</dbReference>
<dbReference type="EMBL" id="VTPC01005390">
    <property type="protein sequence ID" value="KAF2896084.1"/>
    <property type="molecule type" value="Genomic_DNA"/>
</dbReference>
<dbReference type="InterPro" id="IPR051333">
    <property type="entry name" value="CLIP_Serine_Protease"/>
</dbReference>